<feature type="transmembrane region" description="Helical" evidence="6">
    <location>
        <begin position="323"/>
        <end position="345"/>
    </location>
</feature>
<keyword evidence="2" id="KW-0813">Transport</keyword>
<feature type="transmembrane region" description="Helical" evidence="6">
    <location>
        <begin position="58"/>
        <end position="79"/>
    </location>
</feature>
<dbReference type="PANTHER" id="PTHR23510:SF3">
    <property type="entry name" value="MAJOR FACILITATOR SUPERFAMILY DOMAIN-CONTAINING PROTEIN 8"/>
    <property type="match status" value="1"/>
</dbReference>
<feature type="transmembrane region" description="Helical" evidence="6">
    <location>
        <begin position="483"/>
        <end position="504"/>
    </location>
</feature>
<comment type="subcellular location">
    <subcellularLocation>
        <location evidence="1">Endomembrane system</location>
        <topology evidence="1">Multi-pass membrane protein</topology>
    </subcellularLocation>
</comment>
<feature type="transmembrane region" description="Helical" evidence="6">
    <location>
        <begin position="284"/>
        <end position="303"/>
    </location>
</feature>
<dbReference type="WBParaSite" id="ALUE_0000309801-mRNA-1">
    <property type="protein sequence ID" value="ALUE_0000309801-mRNA-1"/>
    <property type="gene ID" value="ALUE_0000309801"/>
</dbReference>
<feature type="transmembrane region" description="Helical" evidence="6">
    <location>
        <begin position="357"/>
        <end position="377"/>
    </location>
</feature>
<evidence type="ECO:0000256" key="6">
    <source>
        <dbReference type="SAM" id="Phobius"/>
    </source>
</evidence>
<keyword evidence="3 6" id="KW-0812">Transmembrane</keyword>
<dbReference type="GO" id="GO:0005765">
    <property type="term" value="C:lysosomal membrane"/>
    <property type="evidence" value="ECO:0007669"/>
    <property type="project" value="TreeGrafter"/>
</dbReference>
<dbReference type="SUPFAM" id="SSF103473">
    <property type="entry name" value="MFS general substrate transporter"/>
    <property type="match status" value="1"/>
</dbReference>
<evidence type="ECO:0000313" key="7">
    <source>
        <dbReference type="Proteomes" id="UP000036681"/>
    </source>
</evidence>
<dbReference type="InterPro" id="IPR051068">
    <property type="entry name" value="MFS_Domain-Containing_Protein"/>
</dbReference>
<dbReference type="GO" id="GO:0012505">
    <property type="term" value="C:endomembrane system"/>
    <property type="evidence" value="ECO:0007669"/>
    <property type="project" value="UniProtKB-SubCell"/>
</dbReference>
<evidence type="ECO:0000256" key="3">
    <source>
        <dbReference type="ARBA" id="ARBA00022692"/>
    </source>
</evidence>
<dbReference type="InterPro" id="IPR011701">
    <property type="entry name" value="MFS"/>
</dbReference>
<feature type="transmembrane region" description="Helical" evidence="6">
    <location>
        <begin position="29"/>
        <end position="51"/>
    </location>
</feature>
<feature type="transmembrane region" description="Helical" evidence="6">
    <location>
        <begin position="123"/>
        <end position="145"/>
    </location>
</feature>
<keyword evidence="4 6" id="KW-1133">Transmembrane helix</keyword>
<evidence type="ECO:0000256" key="4">
    <source>
        <dbReference type="ARBA" id="ARBA00022989"/>
    </source>
</evidence>
<feature type="transmembrane region" description="Helical" evidence="6">
    <location>
        <begin position="457"/>
        <end position="477"/>
    </location>
</feature>
<feature type="transmembrane region" description="Helical" evidence="6">
    <location>
        <begin position="91"/>
        <end position="111"/>
    </location>
</feature>
<feature type="transmembrane region" description="Helical" evidence="6">
    <location>
        <begin position="416"/>
        <end position="436"/>
    </location>
</feature>
<proteinExistence type="predicted"/>
<feature type="transmembrane region" description="Helical" evidence="6">
    <location>
        <begin position="165"/>
        <end position="185"/>
    </location>
</feature>
<reference evidence="8" key="1">
    <citation type="submission" date="2017-02" db="UniProtKB">
        <authorList>
            <consortium name="WormBaseParasite"/>
        </authorList>
    </citation>
    <scope>IDENTIFICATION</scope>
</reference>
<dbReference type="AlphaFoldDB" id="A0A0M3HN77"/>
<evidence type="ECO:0000256" key="1">
    <source>
        <dbReference type="ARBA" id="ARBA00004127"/>
    </source>
</evidence>
<dbReference type="InterPro" id="IPR036259">
    <property type="entry name" value="MFS_trans_sf"/>
</dbReference>
<dbReference type="Pfam" id="PF07690">
    <property type="entry name" value="MFS_1"/>
    <property type="match status" value="1"/>
</dbReference>
<keyword evidence="5 6" id="KW-0472">Membrane</keyword>
<dbReference type="CDD" id="cd17326">
    <property type="entry name" value="MFS_MFSD8"/>
    <property type="match status" value="1"/>
</dbReference>
<name>A0A0M3HN77_ASCLU</name>
<dbReference type="Gene3D" id="1.20.1250.20">
    <property type="entry name" value="MFS general substrate transporter like domains"/>
    <property type="match status" value="2"/>
</dbReference>
<keyword evidence="7" id="KW-1185">Reference proteome</keyword>
<protein>
    <submittedName>
        <fullName evidence="8">MFS domain-containing protein</fullName>
    </submittedName>
</protein>
<organism evidence="7 8">
    <name type="scientific">Ascaris lumbricoides</name>
    <name type="common">Giant roundworm</name>
    <dbReference type="NCBI Taxonomy" id="6252"/>
    <lineage>
        <taxon>Eukaryota</taxon>
        <taxon>Metazoa</taxon>
        <taxon>Ecdysozoa</taxon>
        <taxon>Nematoda</taxon>
        <taxon>Chromadorea</taxon>
        <taxon>Rhabditida</taxon>
        <taxon>Spirurina</taxon>
        <taxon>Ascaridomorpha</taxon>
        <taxon>Ascaridoidea</taxon>
        <taxon>Ascarididae</taxon>
        <taxon>Ascaris</taxon>
    </lineage>
</organism>
<dbReference type="GO" id="GO:0022857">
    <property type="term" value="F:transmembrane transporter activity"/>
    <property type="evidence" value="ECO:0007669"/>
    <property type="project" value="InterPro"/>
</dbReference>
<evidence type="ECO:0000313" key="8">
    <source>
        <dbReference type="WBParaSite" id="ALUE_0000309801-mRNA-1"/>
    </source>
</evidence>
<evidence type="ECO:0000256" key="2">
    <source>
        <dbReference type="ARBA" id="ARBA00022448"/>
    </source>
</evidence>
<accession>A0A0M3HN77</accession>
<evidence type="ECO:0000256" key="5">
    <source>
        <dbReference type="ARBA" id="ARBA00023136"/>
    </source>
</evidence>
<dbReference type="PANTHER" id="PTHR23510">
    <property type="entry name" value="INNER MEMBRANE TRANSPORT PROTEIN YAJR"/>
    <property type="match status" value="1"/>
</dbReference>
<dbReference type="Proteomes" id="UP000036681">
    <property type="component" value="Unplaced"/>
</dbReference>
<sequence>MMTGIQYSIYFTSMWPYLVTLDSNVNLSMFGWITVAYSIGQMFATWVFGYWNQRTMSVRWPACCGLAFMTFGNAIYGALSKLPVHHAWWMLFARLLVGFGSGNLTVLRTYCAMASSRQDRSKAMSLAAGAFVVGLSLGPALQSLFTPIGKKGVVLLALPLNMYTTPAFLMIFISLLSLHLLVVVFEEVYAGIITDDEKRGMFFDKGQMGSMKSPQVLCAAIRLYGSKNQSSFCSDAFVVVPKFDRVAAAICVYLWFMMQRLYGSNNQSSFCSDAFVVVPKFDRIAAAICVYLWFMMQSISTNVEIISTPFAMALYNWNEKEAVFYNGIMQWLGCCIDVINYIIISITPVGKIDKRKLLIFSVLCFMLHHILTFPWPFYDGPLDYIPTAGSGVDDTSISGGCLHRYEWCAHTTRVPLPIYAFSVVVISGFAFPFLAAPLGTVFSEILGPRKQGMMQGVFEFGGSFARCIAPIILTILFEASGYLWPTVIHFLMLLIGLVFLLVFYRRIVPLKLIPERGVPTHYRNGVFYRL</sequence>